<accession>A0AA90VP77</accession>
<evidence type="ECO:0000313" key="1">
    <source>
        <dbReference type="EMBL" id="MQO94030.1"/>
    </source>
</evidence>
<reference evidence="2" key="1">
    <citation type="submission" date="2019-09" db="EMBL/GenBank/DDBJ databases">
        <title>Distinct polysaccharide growth profiles of human intestinal Prevotella copri isolates.</title>
        <authorList>
            <person name="Fehlner-Peach H."/>
            <person name="Magnabosco C."/>
            <person name="Raghavan V."/>
            <person name="Scher J.U."/>
            <person name="Tett A."/>
            <person name="Cox L.M."/>
            <person name="Gottsegen C."/>
            <person name="Watters A."/>
            <person name="Wiltshire- Gordon J.D."/>
            <person name="Segata N."/>
            <person name="Bonneau R."/>
            <person name="Littman D.R."/>
        </authorList>
    </citation>
    <scope>NUCLEOTIDE SEQUENCE [LARGE SCALE GENOMIC DNA]</scope>
    <source>
        <strain evidence="2">iAU3127</strain>
    </source>
</reference>
<name>A0AA90VP77_9BACT</name>
<gene>
    <name evidence="1" type="ORF">F7D31_15500</name>
</gene>
<dbReference type="AlphaFoldDB" id="A0AA90VP77"/>
<organism evidence="1 2">
    <name type="scientific">Segatella copri</name>
    <dbReference type="NCBI Taxonomy" id="165179"/>
    <lineage>
        <taxon>Bacteria</taxon>
        <taxon>Pseudomonadati</taxon>
        <taxon>Bacteroidota</taxon>
        <taxon>Bacteroidia</taxon>
        <taxon>Bacteroidales</taxon>
        <taxon>Prevotellaceae</taxon>
        <taxon>Segatella</taxon>
    </lineage>
</organism>
<comment type="caution">
    <text evidence="1">The sequence shown here is derived from an EMBL/GenBank/DDBJ whole genome shotgun (WGS) entry which is preliminary data.</text>
</comment>
<protein>
    <submittedName>
        <fullName evidence="1">Uncharacterized protein</fullName>
    </submittedName>
</protein>
<dbReference type="RefSeq" id="WP_022121760.1">
    <property type="nucleotide sequence ID" value="NZ_CP152352.1"/>
</dbReference>
<proteinExistence type="predicted"/>
<sequence>MHKFIPTHWNRNTHVLVTKYTWPIEEYLKGHAILVHINCLEDIPNILKHLHETTIVHAFVYTDKYASLETININPDWGQIPIILYINRLGQFRNIHEKIGMIRNMNVTIIFTGAEKQATTDAQVLASLGIHSGICLPTDALLGDHVLDLITYNFYNTMPHAEIEPFSTLCRYYDGETYVNPKIAEFVNPLRYIYVDKELHLAFSQEELDTGIFFDQGIEKLYEVSSHDAIEKETVKWQEMFVDAHPCTFCPAYRICMGYFQKQREIGRCCKVMTELLSAIEFEKNKQQNNIKRCQL</sequence>
<dbReference type="EMBL" id="VZAP01000194">
    <property type="protein sequence ID" value="MQO94030.1"/>
    <property type="molecule type" value="Genomic_DNA"/>
</dbReference>
<evidence type="ECO:0000313" key="2">
    <source>
        <dbReference type="Proteomes" id="UP000421283"/>
    </source>
</evidence>
<dbReference type="Proteomes" id="UP000421283">
    <property type="component" value="Unassembled WGS sequence"/>
</dbReference>